<dbReference type="GO" id="GO:0006508">
    <property type="term" value="P:proteolysis"/>
    <property type="evidence" value="ECO:0007669"/>
    <property type="project" value="UniProtKB-KW"/>
</dbReference>
<comment type="caution">
    <text evidence="14">The sequence shown here is derived from an EMBL/GenBank/DDBJ whole genome shotgun (WGS) entry which is preliminary data.</text>
</comment>
<feature type="coiled-coil region" evidence="8">
    <location>
        <begin position="485"/>
        <end position="512"/>
    </location>
</feature>
<keyword evidence="10" id="KW-0472">Membrane</keyword>
<keyword evidence="3" id="KW-0053">Apoptosis</keyword>
<dbReference type="InterPro" id="IPR001315">
    <property type="entry name" value="CARD"/>
</dbReference>
<evidence type="ECO:0000256" key="2">
    <source>
        <dbReference type="ARBA" id="ARBA00022670"/>
    </source>
</evidence>
<feature type="compositionally biased region" description="Basic and acidic residues" evidence="9">
    <location>
        <begin position="228"/>
        <end position="241"/>
    </location>
</feature>
<dbReference type="PROSITE" id="PS50209">
    <property type="entry name" value="CARD"/>
    <property type="match status" value="1"/>
</dbReference>
<dbReference type="SMART" id="SM00115">
    <property type="entry name" value="CASc"/>
    <property type="match status" value="1"/>
</dbReference>
<dbReference type="InterPro" id="IPR002138">
    <property type="entry name" value="Pept_C14_p10"/>
</dbReference>
<name>A0AAV2H837_LYMST</name>
<dbReference type="CDD" id="cd01671">
    <property type="entry name" value="CARD"/>
    <property type="match status" value="1"/>
</dbReference>
<dbReference type="GO" id="GO:0042981">
    <property type="term" value="P:regulation of apoptotic process"/>
    <property type="evidence" value="ECO:0007669"/>
    <property type="project" value="InterPro"/>
</dbReference>
<dbReference type="InterPro" id="IPR015917">
    <property type="entry name" value="Pept_C14A"/>
</dbReference>
<keyword evidence="2" id="KW-0645">Protease</keyword>
<dbReference type="PANTHER" id="PTHR47901:SF8">
    <property type="entry name" value="CASPASE-3"/>
    <property type="match status" value="1"/>
</dbReference>
<dbReference type="Proteomes" id="UP001497497">
    <property type="component" value="Unassembled WGS sequence"/>
</dbReference>
<evidence type="ECO:0000256" key="3">
    <source>
        <dbReference type="ARBA" id="ARBA00022703"/>
    </source>
</evidence>
<feature type="compositionally biased region" description="Polar residues" evidence="9">
    <location>
        <begin position="249"/>
        <end position="259"/>
    </location>
</feature>
<feature type="domain" description="Caspase family p10" evidence="11">
    <location>
        <begin position="513"/>
        <end position="600"/>
    </location>
</feature>
<dbReference type="AlphaFoldDB" id="A0AAV2H837"/>
<dbReference type="InterPro" id="IPR001309">
    <property type="entry name" value="Pept_C14_p20"/>
</dbReference>
<proteinExistence type="inferred from homology"/>
<evidence type="ECO:0000256" key="4">
    <source>
        <dbReference type="ARBA" id="ARBA00022801"/>
    </source>
</evidence>
<dbReference type="Gene3D" id="1.10.533.10">
    <property type="entry name" value="Death Domain, Fas"/>
    <property type="match status" value="1"/>
</dbReference>
<evidence type="ECO:0000259" key="11">
    <source>
        <dbReference type="PROSITE" id="PS50207"/>
    </source>
</evidence>
<dbReference type="SUPFAM" id="SSF47986">
    <property type="entry name" value="DEATH domain"/>
    <property type="match status" value="1"/>
</dbReference>
<dbReference type="Pfam" id="PF00656">
    <property type="entry name" value="Peptidase_C14"/>
    <property type="match status" value="1"/>
</dbReference>
<evidence type="ECO:0000259" key="13">
    <source>
        <dbReference type="PROSITE" id="PS50209"/>
    </source>
</evidence>
<feature type="domain" description="CARD" evidence="13">
    <location>
        <begin position="1"/>
        <end position="94"/>
    </location>
</feature>
<dbReference type="InterPro" id="IPR002398">
    <property type="entry name" value="Pept_C14"/>
</dbReference>
<protein>
    <submittedName>
        <fullName evidence="14">Uncharacterized protein</fullName>
    </submittedName>
</protein>
<feature type="compositionally biased region" description="Basic and acidic residues" evidence="9">
    <location>
        <begin position="100"/>
        <end position="115"/>
    </location>
</feature>
<dbReference type="PROSITE" id="PS01122">
    <property type="entry name" value="CASPASE_CYS"/>
    <property type="match status" value="1"/>
</dbReference>
<dbReference type="PANTHER" id="PTHR47901">
    <property type="entry name" value="CASPASE RECRUITMENT DOMAIN-CONTAINING PROTEIN 18"/>
    <property type="match status" value="1"/>
</dbReference>
<keyword evidence="4" id="KW-0378">Hydrolase</keyword>
<evidence type="ECO:0000256" key="9">
    <source>
        <dbReference type="SAM" id="MobiDB-lite"/>
    </source>
</evidence>
<dbReference type="Gene3D" id="3.40.50.1460">
    <property type="match status" value="1"/>
</dbReference>
<evidence type="ECO:0000256" key="10">
    <source>
        <dbReference type="SAM" id="Phobius"/>
    </source>
</evidence>
<dbReference type="PRINTS" id="PR00376">
    <property type="entry name" value="IL1BCENZYME"/>
</dbReference>
<feature type="domain" description="Caspase family p20" evidence="12">
    <location>
        <begin position="344"/>
        <end position="472"/>
    </location>
</feature>
<feature type="compositionally biased region" description="Basic and acidic residues" evidence="9">
    <location>
        <begin position="269"/>
        <end position="279"/>
    </location>
</feature>
<gene>
    <name evidence="14" type="ORF">GSLYS_00003129001</name>
</gene>
<keyword evidence="10" id="KW-0812">Transmembrane</keyword>
<evidence type="ECO:0000256" key="7">
    <source>
        <dbReference type="RuleBase" id="RU003971"/>
    </source>
</evidence>
<evidence type="ECO:0000313" key="15">
    <source>
        <dbReference type="Proteomes" id="UP001497497"/>
    </source>
</evidence>
<keyword evidence="15" id="KW-1185">Reference proteome</keyword>
<organism evidence="14 15">
    <name type="scientific">Lymnaea stagnalis</name>
    <name type="common">Great pond snail</name>
    <name type="synonym">Helix stagnalis</name>
    <dbReference type="NCBI Taxonomy" id="6523"/>
    <lineage>
        <taxon>Eukaryota</taxon>
        <taxon>Metazoa</taxon>
        <taxon>Spiralia</taxon>
        <taxon>Lophotrochozoa</taxon>
        <taxon>Mollusca</taxon>
        <taxon>Gastropoda</taxon>
        <taxon>Heterobranchia</taxon>
        <taxon>Euthyneura</taxon>
        <taxon>Panpulmonata</taxon>
        <taxon>Hygrophila</taxon>
        <taxon>Lymnaeoidea</taxon>
        <taxon>Lymnaeidae</taxon>
        <taxon>Lymnaea</taxon>
    </lineage>
</organism>
<dbReference type="SUPFAM" id="SSF52129">
    <property type="entry name" value="Caspase-like"/>
    <property type="match status" value="1"/>
</dbReference>
<evidence type="ECO:0000256" key="5">
    <source>
        <dbReference type="ARBA" id="ARBA00022807"/>
    </source>
</evidence>
<dbReference type="InterPro" id="IPR011600">
    <property type="entry name" value="Pept_C14_caspase"/>
</dbReference>
<evidence type="ECO:0000256" key="8">
    <source>
        <dbReference type="SAM" id="Coils"/>
    </source>
</evidence>
<evidence type="ECO:0000256" key="1">
    <source>
        <dbReference type="ARBA" id="ARBA00010134"/>
    </source>
</evidence>
<dbReference type="PROSITE" id="PS50207">
    <property type="entry name" value="CASPASE_P10"/>
    <property type="match status" value="1"/>
</dbReference>
<keyword evidence="5" id="KW-0788">Thiol protease</keyword>
<evidence type="ECO:0000259" key="12">
    <source>
        <dbReference type="PROSITE" id="PS50208"/>
    </source>
</evidence>
<evidence type="ECO:0000313" key="14">
    <source>
        <dbReference type="EMBL" id="CAL1528959.1"/>
    </source>
</evidence>
<dbReference type="GO" id="GO:0004197">
    <property type="term" value="F:cysteine-type endopeptidase activity"/>
    <property type="evidence" value="ECO:0007669"/>
    <property type="project" value="InterPro"/>
</dbReference>
<dbReference type="InterPro" id="IPR011029">
    <property type="entry name" value="DEATH-like_dom_sf"/>
</dbReference>
<dbReference type="Pfam" id="PF00619">
    <property type="entry name" value="CARD"/>
    <property type="match status" value="1"/>
</dbReference>
<sequence>MDPADKKRIQRNFKKLVAALGTQAVAVSLLLLNEHRIITKRMQEDIAQAHPTDTTCAEALLSLIQTRGPHAYEALYKTVVASQLYGAADILRPENGSHWPKPEDSHGGSRSRDLQRAPGTAAAQVPERGTPPMAGFDPDMDGTDVIKGKLPRKNVNNVKPPPSDVSVDENDGSLSQTEVKQFDFVESAPRASDSPTPATQLSMSSETQVKGLVSLETEPKSPVSSTMRLREGITDNSRTQEKQLYPVESSASNVPTVARTTEGVSSKVKGKDSSEKMARQQESPTEAGREQKSNSRTSLLPTKWPKEDDFKNIVVKEVDSNSEMIKHYEESLRGQTYYTMKHATRGRAVIINNEDFLRMKFRKGTEKDSGALAVLFQSFGFKVQTYKNLKYQEILDSLDKETRLIKPSHDAFVLAILSHGCQGHVFGTDGYTKENQPHNAVELRQIRDTFCKVEDLVNKPKLFFIQACRGGEMDEGIQATNKPAAEQDDITLNDAKVAMEELKDEEPKEESDDGEKTPLHADCFFAMSTTAGFVSFRHVEYGSWFIQSVVYVLSNYAHQFDLGRLMTMVNELVSRNETQSGHKQVSEKKDTFRFLFCFFPGLNESTYQPVDRQL</sequence>
<keyword evidence="6" id="KW-0865">Zymogen</keyword>
<dbReference type="PROSITE" id="PS50208">
    <property type="entry name" value="CASPASE_P20"/>
    <property type="match status" value="1"/>
</dbReference>
<accession>A0AAV2H837</accession>
<keyword evidence="8" id="KW-0175">Coiled coil</keyword>
<keyword evidence="10" id="KW-1133">Transmembrane helix</keyword>
<feature type="region of interest" description="Disordered" evidence="9">
    <location>
        <begin position="93"/>
        <end position="304"/>
    </location>
</feature>
<dbReference type="GO" id="GO:0006915">
    <property type="term" value="P:apoptotic process"/>
    <property type="evidence" value="ECO:0007669"/>
    <property type="project" value="UniProtKB-KW"/>
</dbReference>
<dbReference type="InterPro" id="IPR033139">
    <property type="entry name" value="Caspase_cys_AS"/>
</dbReference>
<evidence type="ECO:0000256" key="6">
    <source>
        <dbReference type="ARBA" id="ARBA00023145"/>
    </source>
</evidence>
<comment type="similarity">
    <text evidence="1 7">Belongs to the peptidase C14A family.</text>
</comment>
<feature type="compositionally biased region" description="Polar residues" evidence="9">
    <location>
        <begin position="193"/>
        <end position="208"/>
    </location>
</feature>
<dbReference type="EMBL" id="CAXITT010000040">
    <property type="protein sequence ID" value="CAL1528959.1"/>
    <property type="molecule type" value="Genomic_DNA"/>
</dbReference>
<feature type="transmembrane region" description="Helical" evidence="10">
    <location>
        <begin position="12"/>
        <end position="32"/>
    </location>
</feature>
<dbReference type="CDD" id="cd00032">
    <property type="entry name" value="CASc"/>
    <property type="match status" value="1"/>
</dbReference>
<dbReference type="InterPro" id="IPR029030">
    <property type="entry name" value="Caspase-like_dom_sf"/>
</dbReference>
<reference evidence="14 15" key="1">
    <citation type="submission" date="2024-04" db="EMBL/GenBank/DDBJ databases">
        <authorList>
            <consortium name="Genoscope - CEA"/>
            <person name="William W."/>
        </authorList>
    </citation>
    <scope>NUCLEOTIDE SEQUENCE [LARGE SCALE GENOMIC DNA]</scope>
</reference>